<comment type="caution">
    <text evidence="2">The sequence shown here is derived from an EMBL/GenBank/DDBJ whole genome shotgun (WGS) entry which is preliminary data.</text>
</comment>
<proteinExistence type="predicted"/>
<name>A0A177FEI2_9EURO</name>
<dbReference type="RefSeq" id="XP_022513561.1">
    <property type="nucleotide sequence ID" value="XM_022654046.1"/>
</dbReference>
<accession>A0A177FEI2</accession>
<feature type="region of interest" description="Disordered" evidence="1">
    <location>
        <begin position="1"/>
        <end position="50"/>
    </location>
</feature>
<gene>
    <name evidence="2" type="ORF">AYO21_04073</name>
</gene>
<dbReference type="AlphaFoldDB" id="A0A177FEI2"/>
<dbReference type="Proteomes" id="UP000077002">
    <property type="component" value="Unassembled WGS sequence"/>
</dbReference>
<evidence type="ECO:0000256" key="1">
    <source>
        <dbReference type="SAM" id="MobiDB-lite"/>
    </source>
</evidence>
<reference evidence="2 3" key="1">
    <citation type="submission" date="2016-03" db="EMBL/GenBank/DDBJ databases">
        <title>Draft genome sequence of the Fonsecaea monophora CBS 269.37.</title>
        <authorList>
            <person name="Bombassaro A."/>
            <person name="Vinicius W.A."/>
            <person name="De Hoog S."/>
            <person name="Sun J."/>
            <person name="Souza E.M."/>
            <person name="Raittz R.T."/>
            <person name="Costa F."/>
            <person name="Leao A.C."/>
            <person name="Tadra-Sfeir M.Z."/>
            <person name="Baura V."/>
            <person name="Balsanelli E."/>
            <person name="Pedrosa F.O."/>
            <person name="Moreno L.F."/>
            <person name="Steffens M.B."/>
            <person name="Xi L."/>
            <person name="Bocca A.L."/>
            <person name="Felipe M.S."/>
            <person name="Teixeira M."/>
            <person name="Telles Filho F.Q."/>
            <person name="Azevedo C.M."/>
            <person name="Gomes R."/>
            <person name="Vicente V.A."/>
        </authorList>
    </citation>
    <scope>NUCLEOTIDE SEQUENCE [LARGE SCALE GENOMIC DNA]</scope>
    <source>
        <strain evidence="2 3">CBS 269.37</strain>
    </source>
</reference>
<dbReference type="EMBL" id="LVKK01000022">
    <property type="protein sequence ID" value="OAG41609.1"/>
    <property type="molecule type" value="Genomic_DNA"/>
</dbReference>
<dbReference type="GeneID" id="34599243"/>
<protein>
    <submittedName>
        <fullName evidence="2">Uncharacterized protein</fullName>
    </submittedName>
</protein>
<sequence length="206" mass="23182">MDWTDEENHEVPPPPPCSPATPKAVDKNPPAQEMLDSNHEDDNHDQHKTNTKKQILCRVVLNKRYAVDPFTFPAADATTVEALLNKAWPVVTTAVSRYRLKLKPFTTMFLNLQESCAEKPYSEYLWTTVNTERDPPGQYAEWYVRNVANGNGDEEKKVMVEIHALAKGKAGDEDHTIFEGEMREGGKGGKGASSVMTPYIRLRHSV</sequence>
<organism evidence="2 3">
    <name type="scientific">Fonsecaea monophora</name>
    <dbReference type="NCBI Taxonomy" id="254056"/>
    <lineage>
        <taxon>Eukaryota</taxon>
        <taxon>Fungi</taxon>
        <taxon>Dikarya</taxon>
        <taxon>Ascomycota</taxon>
        <taxon>Pezizomycotina</taxon>
        <taxon>Eurotiomycetes</taxon>
        <taxon>Chaetothyriomycetidae</taxon>
        <taxon>Chaetothyriales</taxon>
        <taxon>Herpotrichiellaceae</taxon>
        <taxon>Fonsecaea</taxon>
    </lineage>
</organism>
<evidence type="ECO:0000313" key="2">
    <source>
        <dbReference type="EMBL" id="OAG41609.1"/>
    </source>
</evidence>
<keyword evidence="3" id="KW-1185">Reference proteome</keyword>
<dbReference type="OrthoDB" id="10303997at2759"/>
<evidence type="ECO:0000313" key="3">
    <source>
        <dbReference type="Proteomes" id="UP000077002"/>
    </source>
</evidence>
<feature type="compositionally biased region" description="Basic and acidic residues" evidence="1">
    <location>
        <begin position="36"/>
        <end position="48"/>
    </location>
</feature>